<evidence type="ECO:0000313" key="2">
    <source>
        <dbReference type="EMBL" id="OWR55555.1"/>
    </source>
</evidence>
<reference evidence="2 3" key="1">
    <citation type="journal article" date="2011" name="Cell">
        <title>The monarch butterfly genome yields insights into long-distance migration.</title>
        <authorList>
            <person name="Zhan S."/>
            <person name="Merlin C."/>
            <person name="Boore J.L."/>
            <person name="Reppert S.M."/>
        </authorList>
    </citation>
    <scope>NUCLEOTIDE SEQUENCE [LARGE SCALE GENOMIC DNA]</scope>
    <source>
        <strain evidence="2">F-2</strain>
    </source>
</reference>
<dbReference type="AlphaFoldDB" id="A0A212FP97"/>
<dbReference type="GO" id="GO:0016180">
    <property type="term" value="P:snRNA processing"/>
    <property type="evidence" value="ECO:0007669"/>
    <property type="project" value="TreeGrafter"/>
</dbReference>
<keyword evidence="1" id="KW-0732">Signal</keyword>
<dbReference type="PANTHER" id="PTHR20938">
    <property type="entry name" value="INTEGRATOR COMPLEX SUBUNIT 4"/>
    <property type="match status" value="1"/>
</dbReference>
<proteinExistence type="predicted"/>
<dbReference type="STRING" id="278856.A0A212FP97"/>
<feature type="signal peptide" evidence="1">
    <location>
        <begin position="1"/>
        <end position="16"/>
    </location>
</feature>
<dbReference type="InParanoid" id="A0A212FP97"/>
<sequence length="48" mass="5581">MCVLILVLNAAQHCITMLPLLEDYTVKHYTYLRDTMPHLVPHLPIGEY</sequence>
<comment type="caution">
    <text evidence="2">The sequence shown here is derived from an EMBL/GenBank/DDBJ whole genome shotgun (WGS) entry which is preliminary data.</text>
</comment>
<accession>A0A212FP97</accession>
<dbReference type="KEGG" id="dpl:KGM_212298"/>
<dbReference type="Proteomes" id="UP000007151">
    <property type="component" value="Unassembled WGS sequence"/>
</dbReference>
<protein>
    <submittedName>
        <fullName evidence="2">Uncharacterized protein</fullName>
    </submittedName>
</protein>
<feature type="chain" id="PRO_5012058213" evidence="1">
    <location>
        <begin position="17"/>
        <end position="48"/>
    </location>
</feature>
<organism evidence="2 3">
    <name type="scientific">Danaus plexippus plexippus</name>
    <dbReference type="NCBI Taxonomy" id="278856"/>
    <lineage>
        <taxon>Eukaryota</taxon>
        <taxon>Metazoa</taxon>
        <taxon>Ecdysozoa</taxon>
        <taxon>Arthropoda</taxon>
        <taxon>Hexapoda</taxon>
        <taxon>Insecta</taxon>
        <taxon>Pterygota</taxon>
        <taxon>Neoptera</taxon>
        <taxon>Endopterygota</taxon>
        <taxon>Lepidoptera</taxon>
        <taxon>Glossata</taxon>
        <taxon>Ditrysia</taxon>
        <taxon>Papilionoidea</taxon>
        <taxon>Nymphalidae</taxon>
        <taxon>Danainae</taxon>
        <taxon>Danaini</taxon>
        <taxon>Danaina</taxon>
        <taxon>Danaus</taxon>
        <taxon>Danaus</taxon>
    </lineage>
</organism>
<evidence type="ECO:0000256" key="1">
    <source>
        <dbReference type="SAM" id="SignalP"/>
    </source>
</evidence>
<dbReference type="GO" id="GO:0032039">
    <property type="term" value="C:integrator complex"/>
    <property type="evidence" value="ECO:0007669"/>
    <property type="project" value="TreeGrafter"/>
</dbReference>
<name>A0A212FP97_DANPL</name>
<gene>
    <name evidence="2" type="ORF">KGM_212298</name>
</gene>
<keyword evidence="3" id="KW-1185">Reference proteome</keyword>
<evidence type="ECO:0000313" key="3">
    <source>
        <dbReference type="Proteomes" id="UP000007151"/>
    </source>
</evidence>
<dbReference type="PANTHER" id="PTHR20938:SF0">
    <property type="entry name" value="INTEGRATOR COMPLEX SUBUNIT 4"/>
    <property type="match status" value="1"/>
</dbReference>
<dbReference type="EMBL" id="AGBW02003417">
    <property type="protein sequence ID" value="OWR55555.1"/>
    <property type="molecule type" value="Genomic_DNA"/>
</dbReference>